<name>A0AAD9DVW9_9TELE</name>
<evidence type="ECO:0000313" key="1">
    <source>
        <dbReference type="EMBL" id="KAK1797430.1"/>
    </source>
</evidence>
<keyword evidence="2" id="KW-1185">Reference proteome</keyword>
<comment type="caution">
    <text evidence="1">The sequence shown here is derived from an EMBL/GenBank/DDBJ whole genome shotgun (WGS) entry which is preliminary data.</text>
</comment>
<dbReference type="EMBL" id="JAROKS010000014">
    <property type="protein sequence ID" value="KAK1797430.1"/>
    <property type="molecule type" value="Genomic_DNA"/>
</dbReference>
<gene>
    <name evidence="1" type="ORF">P4O66_008801</name>
</gene>
<organism evidence="1 2">
    <name type="scientific">Electrophorus voltai</name>
    <dbReference type="NCBI Taxonomy" id="2609070"/>
    <lineage>
        <taxon>Eukaryota</taxon>
        <taxon>Metazoa</taxon>
        <taxon>Chordata</taxon>
        <taxon>Craniata</taxon>
        <taxon>Vertebrata</taxon>
        <taxon>Euteleostomi</taxon>
        <taxon>Actinopterygii</taxon>
        <taxon>Neopterygii</taxon>
        <taxon>Teleostei</taxon>
        <taxon>Ostariophysi</taxon>
        <taxon>Gymnotiformes</taxon>
        <taxon>Gymnotoidei</taxon>
        <taxon>Gymnotidae</taxon>
        <taxon>Electrophorus</taxon>
    </lineage>
</organism>
<sequence>MQVFRRISACLTDIGSWMTAHHLKLNPSKTELLFIPGFMDDKHGDYFLSWLQDGGMNSHLLSGQQSPLSLQTQAEDPSICRIFKGQLTLLPY</sequence>
<dbReference type="AlphaFoldDB" id="A0AAD9DVW9"/>
<accession>A0AAD9DVW9</accession>
<evidence type="ECO:0008006" key="3">
    <source>
        <dbReference type="Google" id="ProtNLM"/>
    </source>
</evidence>
<dbReference type="Proteomes" id="UP001239994">
    <property type="component" value="Unassembled WGS sequence"/>
</dbReference>
<evidence type="ECO:0000313" key="2">
    <source>
        <dbReference type="Proteomes" id="UP001239994"/>
    </source>
</evidence>
<reference evidence="1" key="1">
    <citation type="submission" date="2023-03" db="EMBL/GenBank/DDBJ databases">
        <title>Electrophorus voltai genome.</title>
        <authorList>
            <person name="Bian C."/>
        </authorList>
    </citation>
    <scope>NUCLEOTIDE SEQUENCE</scope>
    <source>
        <strain evidence="1">CB-2022</strain>
        <tissue evidence="1">Muscle</tissue>
    </source>
</reference>
<protein>
    <recommendedName>
        <fullName evidence="3">Reverse transcriptase domain-containing protein</fullName>
    </recommendedName>
</protein>
<proteinExistence type="predicted"/>